<organism evidence="2 3">
    <name type="scientific">Extremus antarcticus</name>
    <dbReference type="NCBI Taxonomy" id="702011"/>
    <lineage>
        <taxon>Eukaryota</taxon>
        <taxon>Fungi</taxon>
        <taxon>Dikarya</taxon>
        <taxon>Ascomycota</taxon>
        <taxon>Pezizomycotina</taxon>
        <taxon>Dothideomycetes</taxon>
        <taxon>Dothideomycetidae</taxon>
        <taxon>Mycosphaerellales</taxon>
        <taxon>Extremaceae</taxon>
        <taxon>Extremus</taxon>
    </lineage>
</organism>
<evidence type="ECO:0000313" key="2">
    <source>
        <dbReference type="EMBL" id="KAK3050283.1"/>
    </source>
</evidence>
<gene>
    <name evidence="2" type="ORF">LTR09_008432</name>
</gene>
<sequence length="127" mass="12917">MVQFTSAVLALAACFAPIVLAAPAPQATSSETTPDVITRATVTYTFPNLVPAGTVNMAIYSTATDQPDGSDLPIILKREDDPPAAVISNDAVTYTMPNLAPAGTVDMAAFTTGGQPATTGFGAIAKN</sequence>
<feature type="signal peptide" evidence="1">
    <location>
        <begin position="1"/>
        <end position="21"/>
    </location>
</feature>
<reference evidence="2" key="1">
    <citation type="submission" date="2023-04" db="EMBL/GenBank/DDBJ databases">
        <title>Black Yeasts Isolated from many extreme environments.</title>
        <authorList>
            <person name="Coleine C."/>
            <person name="Stajich J.E."/>
            <person name="Selbmann L."/>
        </authorList>
    </citation>
    <scope>NUCLEOTIDE SEQUENCE</scope>
    <source>
        <strain evidence="2">CCFEE 5312</strain>
    </source>
</reference>
<evidence type="ECO:0000256" key="1">
    <source>
        <dbReference type="SAM" id="SignalP"/>
    </source>
</evidence>
<protein>
    <submittedName>
        <fullName evidence="2">Uncharacterized protein</fullName>
    </submittedName>
</protein>
<keyword evidence="3" id="KW-1185">Reference proteome</keyword>
<dbReference type="EMBL" id="JAWDJX010000033">
    <property type="protein sequence ID" value="KAK3050283.1"/>
    <property type="molecule type" value="Genomic_DNA"/>
</dbReference>
<proteinExistence type="predicted"/>
<comment type="caution">
    <text evidence="2">The sequence shown here is derived from an EMBL/GenBank/DDBJ whole genome shotgun (WGS) entry which is preliminary data.</text>
</comment>
<feature type="chain" id="PRO_5042475595" evidence="1">
    <location>
        <begin position="22"/>
        <end position="127"/>
    </location>
</feature>
<evidence type="ECO:0000313" key="3">
    <source>
        <dbReference type="Proteomes" id="UP001271007"/>
    </source>
</evidence>
<dbReference type="Proteomes" id="UP001271007">
    <property type="component" value="Unassembled WGS sequence"/>
</dbReference>
<accession>A0AAJ0DAH3</accession>
<keyword evidence="1" id="KW-0732">Signal</keyword>
<dbReference type="AlphaFoldDB" id="A0AAJ0DAH3"/>
<name>A0AAJ0DAH3_9PEZI</name>